<keyword evidence="11" id="KW-0175">Coiled coil</keyword>
<dbReference type="InterPro" id="IPR003855">
    <property type="entry name" value="K+_transporter"/>
</dbReference>
<dbReference type="Proteomes" id="UP001159364">
    <property type="component" value="Linkage Group LG05"/>
</dbReference>
<evidence type="ECO:0000256" key="8">
    <source>
        <dbReference type="ARBA" id="ARBA00023065"/>
    </source>
</evidence>
<keyword evidence="8 10" id="KW-0406">Ion transport</keyword>
<keyword evidence="9 10" id="KW-0472">Membrane</keyword>
<organism evidence="14 15">
    <name type="scientific">Erythroxylum novogranatense</name>
    <dbReference type="NCBI Taxonomy" id="1862640"/>
    <lineage>
        <taxon>Eukaryota</taxon>
        <taxon>Viridiplantae</taxon>
        <taxon>Streptophyta</taxon>
        <taxon>Embryophyta</taxon>
        <taxon>Tracheophyta</taxon>
        <taxon>Spermatophyta</taxon>
        <taxon>Magnoliopsida</taxon>
        <taxon>eudicotyledons</taxon>
        <taxon>Gunneridae</taxon>
        <taxon>Pentapetalae</taxon>
        <taxon>rosids</taxon>
        <taxon>fabids</taxon>
        <taxon>Malpighiales</taxon>
        <taxon>Erythroxylaceae</taxon>
        <taxon>Erythroxylum</taxon>
    </lineage>
</organism>
<keyword evidence="6 10" id="KW-0630">Potassium</keyword>
<evidence type="ECO:0000256" key="5">
    <source>
        <dbReference type="ARBA" id="ARBA00022692"/>
    </source>
</evidence>
<dbReference type="GO" id="GO:0015079">
    <property type="term" value="F:potassium ion transmembrane transporter activity"/>
    <property type="evidence" value="ECO:0007669"/>
    <property type="project" value="UniProtKB-UniRule"/>
</dbReference>
<evidence type="ECO:0000256" key="4">
    <source>
        <dbReference type="ARBA" id="ARBA00022538"/>
    </source>
</evidence>
<feature type="transmembrane region" description="Helical" evidence="10">
    <location>
        <begin position="96"/>
        <end position="117"/>
    </location>
</feature>
<dbReference type="PANTHER" id="PTHR30540:SF117">
    <property type="entry name" value="POTASSIUM TRANSPORTER"/>
    <property type="match status" value="1"/>
</dbReference>
<reference evidence="14 15" key="1">
    <citation type="submission" date="2021-09" db="EMBL/GenBank/DDBJ databases">
        <title>Genomic insights and catalytic innovation underlie evolution of tropane alkaloids biosynthesis.</title>
        <authorList>
            <person name="Wang Y.-J."/>
            <person name="Tian T."/>
            <person name="Huang J.-P."/>
            <person name="Huang S.-X."/>
        </authorList>
    </citation>
    <scope>NUCLEOTIDE SEQUENCE [LARGE SCALE GENOMIC DNA]</scope>
    <source>
        <strain evidence="14">KIB-2018</strain>
        <tissue evidence="14">Leaf</tissue>
    </source>
</reference>
<dbReference type="InterPro" id="IPR053951">
    <property type="entry name" value="K_trans_N"/>
</dbReference>
<keyword evidence="7 10" id="KW-1133">Transmembrane helix</keyword>
<gene>
    <name evidence="14" type="ORF">K2173_022342</name>
</gene>
<evidence type="ECO:0000256" key="3">
    <source>
        <dbReference type="ARBA" id="ARBA00022448"/>
    </source>
</evidence>
<evidence type="ECO:0000256" key="10">
    <source>
        <dbReference type="RuleBase" id="RU321113"/>
    </source>
</evidence>
<evidence type="ECO:0000256" key="7">
    <source>
        <dbReference type="ARBA" id="ARBA00022989"/>
    </source>
</evidence>
<evidence type="ECO:0000256" key="2">
    <source>
        <dbReference type="ARBA" id="ARBA00008440"/>
    </source>
</evidence>
<feature type="transmembrane region" description="Helical" evidence="10">
    <location>
        <begin position="430"/>
        <end position="449"/>
    </location>
</feature>
<comment type="subcellular location">
    <subcellularLocation>
        <location evidence="1">Cell membrane</location>
        <topology evidence="1">Multi-pass membrane protein</topology>
    </subcellularLocation>
    <subcellularLocation>
        <location evidence="10">Membrane</location>
        <topology evidence="10">Multi-pass membrane protein</topology>
    </subcellularLocation>
</comment>
<evidence type="ECO:0000259" key="13">
    <source>
        <dbReference type="Pfam" id="PF22776"/>
    </source>
</evidence>
<evidence type="ECO:0000256" key="6">
    <source>
        <dbReference type="ARBA" id="ARBA00022958"/>
    </source>
</evidence>
<dbReference type="AlphaFoldDB" id="A0AAV8TJ83"/>
<comment type="caution">
    <text evidence="14">The sequence shown here is derived from an EMBL/GenBank/DDBJ whole genome shotgun (WGS) entry which is preliminary data.</text>
</comment>
<dbReference type="Pfam" id="PF02705">
    <property type="entry name" value="K_trans"/>
    <property type="match status" value="1"/>
</dbReference>
<evidence type="ECO:0000256" key="9">
    <source>
        <dbReference type="ARBA" id="ARBA00023136"/>
    </source>
</evidence>
<keyword evidence="5 10" id="KW-0812">Transmembrane</keyword>
<feature type="transmembrane region" description="Helical" evidence="10">
    <location>
        <begin position="455"/>
        <end position="478"/>
    </location>
</feature>
<dbReference type="InterPro" id="IPR053952">
    <property type="entry name" value="K_trans_C"/>
</dbReference>
<keyword evidence="3" id="KW-0813">Transport</keyword>
<dbReference type="GO" id="GO:0005886">
    <property type="term" value="C:plasma membrane"/>
    <property type="evidence" value="ECO:0007669"/>
    <property type="project" value="UniProtKB-SubCell"/>
</dbReference>
<dbReference type="EMBL" id="JAIWQS010000005">
    <property type="protein sequence ID" value="KAJ8766283.1"/>
    <property type="molecule type" value="Genomic_DNA"/>
</dbReference>
<dbReference type="NCBIfam" id="TIGR00794">
    <property type="entry name" value="kup"/>
    <property type="match status" value="1"/>
</dbReference>
<keyword evidence="4 10" id="KW-0633">Potassium transport</keyword>
<comment type="similarity">
    <text evidence="2 10">Belongs to the HAK/KUP transporter (TC 2.A.72.3) family.</text>
</comment>
<evidence type="ECO:0000313" key="14">
    <source>
        <dbReference type="EMBL" id="KAJ8766283.1"/>
    </source>
</evidence>
<protein>
    <recommendedName>
        <fullName evidence="10">Potassium transporter</fullName>
    </recommendedName>
</protein>
<feature type="transmembrane region" description="Helical" evidence="10">
    <location>
        <begin position="485"/>
        <end position="505"/>
    </location>
</feature>
<feature type="transmembrane region" description="Helical" evidence="10">
    <location>
        <begin position="375"/>
        <end position="393"/>
    </location>
</feature>
<feature type="domain" description="K+ potassium transporter integral membrane" evidence="12">
    <location>
        <begin position="62"/>
        <end position="550"/>
    </location>
</feature>
<feature type="transmembrane region" description="Helical" evidence="10">
    <location>
        <begin position="220"/>
        <end position="242"/>
    </location>
</feature>
<feature type="transmembrane region" description="Helical" evidence="10">
    <location>
        <begin position="254"/>
        <end position="276"/>
    </location>
</feature>
<proteinExistence type="inferred from homology"/>
<feature type="transmembrane region" description="Helical" evidence="10">
    <location>
        <begin position="511"/>
        <end position="528"/>
    </location>
</feature>
<keyword evidence="15" id="KW-1185">Reference proteome</keyword>
<accession>A0AAV8TJ83</accession>
<evidence type="ECO:0000256" key="1">
    <source>
        <dbReference type="ARBA" id="ARBA00004651"/>
    </source>
</evidence>
<dbReference type="PANTHER" id="PTHR30540">
    <property type="entry name" value="OSMOTIC STRESS POTASSIUM TRANSPORTER"/>
    <property type="match status" value="1"/>
</dbReference>
<evidence type="ECO:0000256" key="11">
    <source>
        <dbReference type="SAM" id="Coils"/>
    </source>
</evidence>
<feature type="domain" description="K+ potassium transporter C-terminal" evidence="13">
    <location>
        <begin position="562"/>
        <end position="736"/>
    </location>
</feature>
<sequence length="737" mass="82857">MEDGNKIAEKENRSPKEHEIMEEIDYVGGKKLRKKDSFDMESTGEMDTCHRQVPGWGTILTLAFQCIGVVFGDLGTSPLYTLPGIFPDGIKHNDDLLGALSMIFYVIVLITLIKYILIVLAANDNGDGGTFALYSLICRHVKISMMPNQQAEDREVSNFKLEMPNRRTRLASAVKSKLESSKAWSYFLLMMTLTAVSMVIGDGILTPCISVLSAVGGIKLAASSLSQDAIMWISVVILIFLFQIQRFGTDKVGYAFAPILLIWFAFLACIGIYNFFRYDPDVIKALNPWYIVMYFKRNKKDGWISLGGVILCLTGSEALFADLGHFNIRSIQLSSCCVLLPSILLAYFGQCSYLRKHNDDILDSFYKSIPGPLYWPQFVLAVLASVIASQSLISASFSIVQQSLALGCFPRVKVVHTSEKYEGQVYVPEVNFLLMIACVGVTLGFKSTIEIGNAYGLAVAFVFCITSTFLILVMVMIWKTHPLLVLLYMITICAVELIILSSVFYKFIDGGYLPFAFALIMVIIMFIWQYGYRKKYQYELENKVSSEKLTNLASDLKIHRLPGLALFYTQLVHGVSPIFSHYVANVPALHSILLFVSVKTLPISRVSPEDRFLFQRVGASDLIFRCVVRYGYCDPERNKEGLEQILVDKLKQFIELHETDREEASRQLAKVDNALREGGVVYLMGEGEVVASSSSNFAKKFAIDSCYSWLSRCVRQQDEVMRIPRKRLVKVGMTYEV</sequence>
<evidence type="ECO:0000313" key="15">
    <source>
        <dbReference type="Proteomes" id="UP001159364"/>
    </source>
</evidence>
<feature type="transmembrane region" description="Helical" evidence="10">
    <location>
        <begin position="183"/>
        <end position="200"/>
    </location>
</feature>
<feature type="transmembrane region" description="Helical" evidence="10">
    <location>
        <begin position="302"/>
        <end position="321"/>
    </location>
</feature>
<feature type="transmembrane region" description="Helical" evidence="10">
    <location>
        <begin position="333"/>
        <end position="355"/>
    </location>
</feature>
<evidence type="ECO:0000259" key="12">
    <source>
        <dbReference type="Pfam" id="PF02705"/>
    </source>
</evidence>
<dbReference type="Pfam" id="PF22776">
    <property type="entry name" value="K_trans_C"/>
    <property type="match status" value="1"/>
</dbReference>
<comment type="function">
    <text evidence="10">Potassium transporter.</text>
</comment>
<feature type="coiled-coil region" evidence="11">
    <location>
        <begin position="647"/>
        <end position="674"/>
    </location>
</feature>
<feature type="transmembrane region" description="Helical" evidence="10">
    <location>
        <begin position="56"/>
        <end position="76"/>
    </location>
</feature>
<name>A0AAV8TJ83_9ROSI</name>